<dbReference type="GO" id="GO:0030247">
    <property type="term" value="F:polysaccharide binding"/>
    <property type="evidence" value="ECO:0007669"/>
    <property type="project" value="InterPro"/>
</dbReference>
<keyword evidence="5" id="KW-0812">Transmembrane</keyword>
<keyword evidence="5" id="KW-0472">Membrane</keyword>
<evidence type="ECO:0000256" key="2">
    <source>
        <dbReference type="ARBA" id="ARBA00022729"/>
    </source>
</evidence>
<sequence>MSPLSPLLFSFFIFLSAPLNQLHISHSLQQQGWSTLHPNKCNDKCGNFQIPFPFYLNTSCALLSSDSFRLSCLNSTALFLNLGSQNYRVLQFLSDGVLVDFPDTPTCRQYNDLNAFGFSGNDYFGISVDNVVGLYDCEDSSLCNPGCETNVMPSCDGNANGGGSPACCYPLSDHSVWHVGDGFSTFSQFGCRGFSCWAVLPGTNSGKRGIKLEWAIPKNSSMGACASNAYSVNATTVGSGIRCLCRDGYVGDGFSDGDGCLKSCIKGGQEAYGNDCSTKRHGKENTVIMAGVLAPVFIITSLIGLFCLLKRPVKSGTLNPDQAHFHTTLSFRRACRTQLFTYHELEEATKGFEDGQKLTDGANSTIHAGVLGDGSHVAVHKVQCEDDRDLIQVLSRVEVLSAVLHRTMARVLGCCIDSGYTPLVVYEYPANGTLEEHLHQSKGPKIGLDWYKRLNIAAETASCSCFLTV</sequence>
<dbReference type="Proteomes" id="UP001415857">
    <property type="component" value="Unassembled WGS sequence"/>
</dbReference>
<dbReference type="InterPro" id="IPR011009">
    <property type="entry name" value="Kinase-like_dom_sf"/>
</dbReference>
<accession>A0AAP0RM19</accession>
<dbReference type="PANTHER" id="PTHR46008">
    <property type="entry name" value="LEAF RUST 10 DISEASE-RESISTANCE LOCUS RECEPTOR-LIKE PROTEIN KINASE-LIKE 1.4"/>
    <property type="match status" value="1"/>
</dbReference>
<feature type="domain" description="Serine-threonine/tyrosine-protein kinase catalytic" evidence="7">
    <location>
        <begin position="355"/>
        <end position="466"/>
    </location>
</feature>
<evidence type="ECO:0000313" key="10">
    <source>
        <dbReference type="Proteomes" id="UP001415857"/>
    </source>
</evidence>
<proteinExistence type="predicted"/>
<dbReference type="AlphaFoldDB" id="A0AAP0RM19"/>
<dbReference type="Pfam" id="PF07714">
    <property type="entry name" value="PK_Tyr_Ser-Thr"/>
    <property type="match status" value="1"/>
</dbReference>
<dbReference type="InterPro" id="IPR025287">
    <property type="entry name" value="WAK_GUB"/>
</dbReference>
<name>A0AAP0RM19_LIQFO</name>
<evidence type="ECO:0000256" key="1">
    <source>
        <dbReference type="ARBA" id="ARBA00004167"/>
    </source>
</evidence>
<dbReference type="InterPro" id="IPR001245">
    <property type="entry name" value="Ser-Thr/Tyr_kinase_cat_dom"/>
</dbReference>
<organism evidence="9 10">
    <name type="scientific">Liquidambar formosana</name>
    <name type="common">Formosan gum</name>
    <dbReference type="NCBI Taxonomy" id="63359"/>
    <lineage>
        <taxon>Eukaryota</taxon>
        <taxon>Viridiplantae</taxon>
        <taxon>Streptophyta</taxon>
        <taxon>Embryophyta</taxon>
        <taxon>Tracheophyta</taxon>
        <taxon>Spermatophyta</taxon>
        <taxon>Magnoliopsida</taxon>
        <taxon>eudicotyledons</taxon>
        <taxon>Gunneridae</taxon>
        <taxon>Pentapetalae</taxon>
        <taxon>Saxifragales</taxon>
        <taxon>Altingiaceae</taxon>
        <taxon>Liquidambar</taxon>
    </lineage>
</organism>
<comment type="subcellular location">
    <subcellularLocation>
        <location evidence="1">Membrane</location>
        <topology evidence="1">Single-pass membrane protein</topology>
    </subcellularLocation>
</comment>
<feature type="transmembrane region" description="Helical" evidence="5">
    <location>
        <begin position="287"/>
        <end position="309"/>
    </location>
</feature>
<dbReference type="SUPFAM" id="SSF56112">
    <property type="entry name" value="Protein kinase-like (PK-like)"/>
    <property type="match status" value="1"/>
</dbReference>
<evidence type="ECO:0000256" key="6">
    <source>
        <dbReference type="SAM" id="SignalP"/>
    </source>
</evidence>
<evidence type="ECO:0000256" key="3">
    <source>
        <dbReference type="ARBA" id="ARBA00022741"/>
    </source>
</evidence>
<keyword evidence="5" id="KW-1133">Transmembrane helix</keyword>
<evidence type="ECO:0000313" key="9">
    <source>
        <dbReference type="EMBL" id="KAK9280619.1"/>
    </source>
</evidence>
<keyword evidence="3" id="KW-0547">Nucleotide-binding</keyword>
<keyword evidence="10" id="KW-1185">Reference proteome</keyword>
<dbReference type="FunFam" id="3.30.200.20:FF:000777">
    <property type="entry name" value="probably inactive receptor-like protein kinase At2g46850"/>
    <property type="match status" value="1"/>
</dbReference>
<gene>
    <name evidence="9" type="ORF">L1049_014314</name>
</gene>
<feature type="signal peptide" evidence="6">
    <location>
        <begin position="1"/>
        <end position="21"/>
    </location>
</feature>
<dbReference type="Pfam" id="PF13947">
    <property type="entry name" value="GUB_WAK_bind"/>
    <property type="match status" value="1"/>
</dbReference>
<protein>
    <submittedName>
        <fullName evidence="9">Uncharacterized protein</fullName>
    </submittedName>
</protein>
<dbReference type="GO" id="GO:0005524">
    <property type="term" value="F:ATP binding"/>
    <property type="evidence" value="ECO:0007669"/>
    <property type="project" value="UniProtKB-KW"/>
</dbReference>
<dbReference type="GO" id="GO:0004672">
    <property type="term" value="F:protein kinase activity"/>
    <property type="evidence" value="ECO:0007669"/>
    <property type="project" value="InterPro"/>
</dbReference>
<feature type="chain" id="PRO_5043054230" evidence="6">
    <location>
        <begin position="22"/>
        <end position="469"/>
    </location>
</feature>
<keyword evidence="4" id="KW-0067">ATP-binding</keyword>
<dbReference type="EMBL" id="JBBPBK010000008">
    <property type="protein sequence ID" value="KAK9280619.1"/>
    <property type="molecule type" value="Genomic_DNA"/>
</dbReference>
<dbReference type="Gene3D" id="3.30.200.20">
    <property type="entry name" value="Phosphorylase Kinase, domain 1"/>
    <property type="match status" value="1"/>
</dbReference>
<evidence type="ECO:0000256" key="5">
    <source>
        <dbReference type="SAM" id="Phobius"/>
    </source>
</evidence>
<evidence type="ECO:0000256" key="4">
    <source>
        <dbReference type="ARBA" id="ARBA00022840"/>
    </source>
</evidence>
<evidence type="ECO:0000259" key="8">
    <source>
        <dbReference type="Pfam" id="PF13947"/>
    </source>
</evidence>
<dbReference type="GO" id="GO:0016020">
    <property type="term" value="C:membrane"/>
    <property type="evidence" value="ECO:0007669"/>
    <property type="project" value="UniProtKB-SubCell"/>
</dbReference>
<feature type="domain" description="Wall-associated receptor kinase galacturonan-binding" evidence="8">
    <location>
        <begin position="41"/>
        <end position="91"/>
    </location>
</feature>
<keyword evidence="2 6" id="KW-0732">Signal</keyword>
<comment type="caution">
    <text evidence="9">The sequence shown here is derived from an EMBL/GenBank/DDBJ whole genome shotgun (WGS) entry which is preliminary data.</text>
</comment>
<evidence type="ECO:0000259" key="7">
    <source>
        <dbReference type="Pfam" id="PF07714"/>
    </source>
</evidence>
<reference evidence="9 10" key="1">
    <citation type="journal article" date="2024" name="Plant J.">
        <title>Genome sequences and population genomics reveal climatic adaptation and genomic divergence between two closely related sweetgum species.</title>
        <authorList>
            <person name="Xu W.Q."/>
            <person name="Ren C.Q."/>
            <person name="Zhang X.Y."/>
            <person name="Comes H.P."/>
            <person name="Liu X.H."/>
            <person name="Li Y.G."/>
            <person name="Kettle C.J."/>
            <person name="Jalonen R."/>
            <person name="Gaisberger H."/>
            <person name="Ma Y.Z."/>
            <person name="Qiu Y.X."/>
        </authorList>
    </citation>
    <scope>NUCLEOTIDE SEQUENCE [LARGE SCALE GENOMIC DNA]</scope>
    <source>
        <strain evidence="9">Hangzhou</strain>
    </source>
</reference>